<keyword evidence="2" id="KW-1185">Reference proteome</keyword>
<dbReference type="OrthoDB" id="7554397at2759"/>
<sequence>MCAAVYIRIKEQGDQYYTHLVCAKTKVAPLKKMTIPRLELTAATLLTKLISKVLNILQIKQTPVFMWTDSAIVHTWINSHPSRWKEFVHNRVCHIHETLPQALWKFIPGIENPADCGTRGLTPSQLIQHTSWWTGPSWLSQESTTWPKGPTLLSQPENLEEKPAQVLTTNCPTTNLWDLIYKYSSLNRLFRITVLCTRAISRFKGCRTSLLNHPITTQELEKAKLYWVKEI</sequence>
<evidence type="ECO:0000313" key="1">
    <source>
        <dbReference type="EMBL" id="KMQ86852.1"/>
    </source>
</evidence>
<dbReference type="PANTHER" id="PTHR47331">
    <property type="entry name" value="PHD-TYPE DOMAIN-CONTAINING PROTEIN"/>
    <property type="match status" value="1"/>
</dbReference>
<dbReference type="STRING" id="67767.A0A0J7K944"/>
<name>A0A0J7K944_LASNI</name>
<dbReference type="PaxDb" id="67767-A0A0J7K944"/>
<organism evidence="1 2">
    <name type="scientific">Lasius niger</name>
    <name type="common">Black garden ant</name>
    <dbReference type="NCBI Taxonomy" id="67767"/>
    <lineage>
        <taxon>Eukaryota</taxon>
        <taxon>Metazoa</taxon>
        <taxon>Ecdysozoa</taxon>
        <taxon>Arthropoda</taxon>
        <taxon>Hexapoda</taxon>
        <taxon>Insecta</taxon>
        <taxon>Pterygota</taxon>
        <taxon>Neoptera</taxon>
        <taxon>Endopterygota</taxon>
        <taxon>Hymenoptera</taxon>
        <taxon>Apocrita</taxon>
        <taxon>Aculeata</taxon>
        <taxon>Formicoidea</taxon>
        <taxon>Formicidae</taxon>
        <taxon>Formicinae</taxon>
        <taxon>Lasius</taxon>
        <taxon>Lasius</taxon>
    </lineage>
</organism>
<dbReference type="Pfam" id="PF05380">
    <property type="entry name" value="Peptidase_A17"/>
    <property type="match status" value="1"/>
</dbReference>
<proteinExistence type="predicted"/>
<accession>A0A0J7K944</accession>
<protein>
    <submittedName>
        <fullName evidence="1">Uncharacterized protein</fullName>
    </submittedName>
</protein>
<reference evidence="1 2" key="1">
    <citation type="submission" date="2015-04" db="EMBL/GenBank/DDBJ databases">
        <title>Lasius niger genome sequencing.</title>
        <authorList>
            <person name="Konorov E.A."/>
            <person name="Nikitin M.A."/>
            <person name="Kirill M.V."/>
            <person name="Chang P."/>
        </authorList>
    </citation>
    <scope>NUCLEOTIDE SEQUENCE [LARGE SCALE GENOMIC DNA]</scope>
    <source>
        <tissue evidence="1">Whole</tissue>
    </source>
</reference>
<evidence type="ECO:0000313" key="2">
    <source>
        <dbReference type="Proteomes" id="UP000036403"/>
    </source>
</evidence>
<dbReference type="EMBL" id="LBMM01011423">
    <property type="protein sequence ID" value="KMQ86852.1"/>
    <property type="molecule type" value="Genomic_DNA"/>
</dbReference>
<dbReference type="InterPro" id="IPR008042">
    <property type="entry name" value="Retrotrans_Pao"/>
</dbReference>
<comment type="caution">
    <text evidence="1">The sequence shown here is derived from an EMBL/GenBank/DDBJ whole genome shotgun (WGS) entry which is preliminary data.</text>
</comment>
<dbReference type="Proteomes" id="UP000036403">
    <property type="component" value="Unassembled WGS sequence"/>
</dbReference>
<gene>
    <name evidence="1" type="ORF">RF55_14056</name>
</gene>
<dbReference type="AlphaFoldDB" id="A0A0J7K944"/>